<comment type="similarity">
    <text evidence="2">Belongs to the EamA transporter family.</text>
</comment>
<feature type="transmembrane region" description="Helical" evidence="7">
    <location>
        <begin position="214"/>
        <end position="233"/>
    </location>
</feature>
<feature type="transmembrane region" description="Helical" evidence="7">
    <location>
        <begin position="93"/>
        <end position="112"/>
    </location>
</feature>
<dbReference type="EMBL" id="BAAADO010000009">
    <property type="protein sequence ID" value="GAA0502448.1"/>
    <property type="molecule type" value="Genomic_DNA"/>
</dbReference>
<keyword evidence="5 7" id="KW-1133">Transmembrane helix</keyword>
<feature type="transmembrane region" description="Helical" evidence="7">
    <location>
        <begin position="148"/>
        <end position="168"/>
    </location>
</feature>
<dbReference type="Gene3D" id="1.10.3730.20">
    <property type="match status" value="1"/>
</dbReference>
<name>A0ABN1BPS7_9BACI</name>
<feature type="transmembrane region" description="Helical" evidence="7">
    <location>
        <begin position="180"/>
        <end position="202"/>
    </location>
</feature>
<keyword evidence="3" id="KW-1003">Cell membrane</keyword>
<feature type="transmembrane region" description="Helical" evidence="7">
    <location>
        <begin position="30"/>
        <end position="47"/>
    </location>
</feature>
<feature type="transmembrane region" description="Helical" evidence="7">
    <location>
        <begin position="119"/>
        <end position="136"/>
    </location>
</feature>
<evidence type="ECO:0000313" key="10">
    <source>
        <dbReference type="Proteomes" id="UP001500880"/>
    </source>
</evidence>
<feature type="transmembrane region" description="Helical" evidence="7">
    <location>
        <begin position="245"/>
        <end position="264"/>
    </location>
</feature>
<comment type="caution">
    <text evidence="9">The sequence shown here is derived from an EMBL/GenBank/DDBJ whole genome shotgun (WGS) entry which is preliminary data.</text>
</comment>
<dbReference type="Proteomes" id="UP001500880">
    <property type="component" value="Unassembled WGS sequence"/>
</dbReference>
<dbReference type="Pfam" id="PF00892">
    <property type="entry name" value="EamA"/>
    <property type="match status" value="2"/>
</dbReference>
<dbReference type="PANTHER" id="PTHR32322:SF18">
    <property type="entry name" value="S-ADENOSYLMETHIONINE_S-ADENOSYLHOMOCYSTEINE TRANSPORTER"/>
    <property type="match status" value="1"/>
</dbReference>
<keyword evidence="6 7" id="KW-0472">Membrane</keyword>
<reference evidence="9 10" key="1">
    <citation type="journal article" date="2019" name="Int. J. Syst. Evol. Microbiol.">
        <title>The Global Catalogue of Microorganisms (GCM) 10K type strain sequencing project: providing services to taxonomists for standard genome sequencing and annotation.</title>
        <authorList>
            <consortium name="The Broad Institute Genomics Platform"/>
            <consortium name="The Broad Institute Genome Sequencing Center for Infectious Disease"/>
            <person name="Wu L."/>
            <person name="Ma J."/>
        </authorList>
    </citation>
    <scope>NUCLEOTIDE SEQUENCE [LARGE SCALE GENOMIC DNA]</scope>
    <source>
        <strain evidence="9 10">JCM 12389</strain>
    </source>
</reference>
<feature type="transmembrane region" description="Helical" evidence="7">
    <location>
        <begin position="5"/>
        <end position="24"/>
    </location>
</feature>
<accession>A0ABN1BPS7</accession>
<evidence type="ECO:0000313" key="9">
    <source>
        <dbReference type="EMBL" id="GAA0502448.1"/>
    </source>
</evidence>
<dbReference type="SUPFAM" id="SSF103481">
    <property type="entry name" value="Multidrug resistance efflux transporter EmrE"/>
    <property type="match status" value="2"/>
</dbReference>
<dbReference type="InterPro" id="IPR000620">
    <property type="entry name" value="EamA_dom"/>
</dbReference>
<gene>
    <name evidence="9" type="ORF">GCM10008986_32540</name>
</gene>
<evidence type="ECO:0000256" key="7">
    <source>
        <dbReference type="SAM" id="Phobius"/>
    </source>
</evidence>
<organism evidence="9 10">
    <name type="scientific">Salinibacillus aidingensis</name>
    <dbReference type="NCBI Taxonomy" id="237684"/>
    <lineage>
        <taxon>Bacteria</taxon>
        <taxon>Bacillati</taxon>
        <taxon>Bacillota</taxon>
        <taxon>Bacilli</taxon>
        <taxon>Bacillales</taxon>
        <taxon>Bacillaceae</taxon>
        <taxon>Salinibacillus</taxon>
    </lineage>
</organism>
<feature type="transmembrane region" description="Helical" evidence="7">
    <location>
        <begin position="67"/>
        <end position="87"/>
    </location>
</feature>
<proteinExistence type="inferred from homology"/>
<dbReference type="InterPro" id="IPR037185">
    <property type="entry name" value="EmrE-like"/>
</dbReference>
<sequence length="310" mass="34342">MHPYFLMIFVVLMYAGNILTGKAINELPPFTIAFFRLLVAFIVIFPIGYKSAREYTGTFLEYKKPFLVMTLTGITFFNTFIYGSLQFTTASKVSILETVIPVATVILSAIFLKEHLGKVQWLGIVLSFVGALWVVMGGKISTLTGLNWNIGDAIMIGAIFSWAIYSIFVKRYMHQFPAYGALLVMTGISVIVLFPLVMLEWMLTGIPDLAHANLWSGLLYLGIFPSFIALLCYNRAVDQLGASQASIFLNFLPVVTMTGAFLWLGERITFMQAAGALVVITGVILTTQVKKNISVNVKEQAEGDRPAFNK</sequence>
<evidence type="ECO:0000256" key="2">
    <source>
        <dbReference type="ARBA" id="ARBA00007362"/>
    </source>
</evidence>
<evidence type="ECO:0000256" key="3">
    <source>
        <dbReference type="ARBA" id="ARBA00022475"/>
    </source>
</evidence>
<feature type="domain" description="EamA" evidence="8">
    <location>
        <begin position="4"/>
        <end position="135"/>
    </location>
</feature>
<evidence type="ECO:0000256" key="4">
    <source>
        <dbReference type="ARBA" id="ARBA00022692"/>
    </source>
</evidence>
<keyword evidence="10" id="KW-1185">Reference proteome</keyword>
<evidence type="ECO:0000259" key="8">
    <source>
        <dbReference type="Pfam" id="PF00892"/>
    </source>
</evidence>
<evidence type="ECO:0000256" key="1">
    <source>
        <dbReference type="ARBA" id="ARBA00004651"/>
    </source>
</evidence>
<feature type="domain" description="EamA" evidence="8">
    <location>
        <begin position="150"/>
        <end position="287"/>
    </location>
</feature>
<dbReference type="PANTHER" id="PTHR32322">
    <property type="entry name" value="INNER MEMBRANE TRANSPORTER"/>
    <property type="match status" value="1"/>
</dbReference>
<evidence type="ECO:0000256" key="6">
    <source>
        <dbReference type="ARBA" id="ARBA00023136"/>
    </source>
</evidence>
<comment type="subcellular location">
    <subcellularLocation>
        <location evidence="1">Cell membrane</location>
        <topology evidence="1">Multi-pass membrane protein</topology>
    </subcellularLocation>
</comment>
<keyword evidence="4 7" id="KW-0812">Transmembrane</keyword>
<protein>
    <submittedName>
        <fullName evidence="9">DMT family transporter</fullName>
    </submittedName>
</protein>
<feature type="transmembrane region" description="Helical" evidence="7">
    <location>
        <begin position="270"/>
        <end position="289"/>
    </location>
</feature>
<evidence type="ECO:0000256" key="5">
    <source>
        <dbReference type="ARBA" id="ARBA00022989"/>
    </source>
</evidence>
<dbReference type="InterPro" id="IPR050638">
    <property type="entry name" value="AA-Vitamin_Transporters"/>
</dbReference>